<dbReference type="AlphaFoldDB" id="A0A381PCS7"/>
<accession>A0A381PCS7</accession>
<reference evidence="1" key="1">
    <citation type="submission" date="2018-05" db="EMBL/GenBank/DDBJ databases">
        <authorList>
            <person name="Lanie J.A."/>
            <person name="Ng W.-L."/>
            <person name="Kazmierczak K.M."/>
            <person name="Andrzejewski T.M."/>
            <person name="Davidsen T.M."/>
            <person name="Wayne K.J."/>
            <person name="Tettelin H."/>
            <person name="Glass J.I."/>
            <person name="Rusch D."/>
            <person name="Podicherti R."/>
            <person name="Tsui H.-C.T."/>
            <person name="Winkler M.E."/>
        </authorList>
    </citation>
    <scope>NUCLEOTIDE SEQUENCE</scope>
</reference>
<dbReference type="GO" id="GO:0051301">
    <property type="term" value="P:cell division"/>
    <property type="evidence" value="ECO:0007669"/>
    <property type="project" value="InterPro"/>
</dbReference>
<evidence type="ECO:0000313" key="1">
    <source>
        <dbReference type="EMBL" id="SUZ64792.1"/>
    </source>
</evidence>
<protein>
    <submittedName>
        <fullName evidence="1">Uncharacterized protein</fullName>
    </submittedName>
</protein>
<gene>
    <name evidence="1" type="ORF">METZ01_LOCUS17646</name>
</gene>
<sequence>MSNRTRLLVTMNRNFAPQFSHLFPLFICGMFISAFAAAQTQSSQDKNLIDRVSTLETQVNQLLGIVIPDVENAMGSMVRAKAQSDSTTILLINRVNTLQNKIRTLESKAAYTDSINFQLLQQLMMIENKIVTLTRSFNELYDLKTGTVDVSASKINNDDYKRSYIDALSAYNDGNYESAIQGFGRLVTGDPSHKLADNSQYWLGESYYALKNYKRAILEFEKVFQFKEQDKWDDTQLKLGICYQKIGNFDKARAEFQKLVDHYPGSEYYQRAQQYLRQL</sequence>
<organism evidence="1">
    <name type="scientific">marine metagenome</name>
    <dbReference type="NCBI Taxonomy" id="408172"/>
    <lineage>
        <taxon>unclassified sequences</taxon>
        <taxon>metagenomes</taxon>
        <taxon>ecological metagenomes</taxon>
    </lineage>
</organism>
<dbReference type="PROSITE" id="PS50005">
    <property type="entry name" value="TPR"/>
    <property type="match status" value="2"/>
</dbReference>
<name>A0A381PCS7_9ZZZZ</name>
<dbReference type="Pfam" id="PF13432">
    <property type="entry name" value="TPR_16"/>
    <property type="match status" value="1"/>
</dbReference>
<dbReference type="InterPro" id="IPR011990">
    <property type="entry name" value="TPR-like_helical_dom_sf"/>
</dbReference>
<dbReference type="Pfam" id="PF13174">
    <property type="entry name" value="TPR_6"/>
    <property type="match status" value="1"/>
</dbReference>
<dbReference type="InterPro" id="IPR034706">
    <property type="entry name" value="CpoB"/>
</dbReference>
<dbReference type="EMBL" id="UINC01000942">
    <property type="protein sequence ID" value="SUZ64792.1"/>
    <property type="molecule type" value="Genomic_DNA"/>
</dbReference>
<dbReference type="InterPro" id="IPR019734">
    <property type="entry name" value="TPR_rpt"/>
</dbReference>
<proteinExistence type="inferred from homology"/>
<dbReference type="SUPFAM" id="SSF48452">
    <property type="entry name" value="TPR-like"/>
    <property type="match status" value="1"/>
</dbReference>
<dbReference type="HAMAP" id="MF_02066">
    <property type="entry name" value="CpoB"/>
    <property type="match status" value="1"/>
</dbReference>
<dbReference type="Gene3D" id="1.25.40.10">
    <property type="entry name" value="Tetratricopeptide repeat domain"/>
    <property type="match status" value="1"/>
</dbReference>